<dbReference type="KEGG" id="tped:TPE_1899"/>
<gene>
    <name evidence="1" type="ORF">TPE_1899</name>
</gene>
<organism evidence="1 2">
    <name type="scientific">Treponema pedis str. T A4</name>
    <dbReference type="NCBI Taxonomy" id="1291379"/>
    <lineage>
        <taxon>Bacteria</taxon>
        <taxon>Pseudomonadati</taxon>
        <taxon>Spirochaetota</taxon>
        <taxon>Spirochaetia</taxon>
        <taxon>Spirochaetales</taxon>
        <taxon>Treponemataceae</taxon>
        <taxon>Treponema</taxon>
    </lineage>
</organism>
<evidence type="ECO:0008006" key="3">
    <source>
        <dbReference type="Google" id="ProtNLM"/>
    </source>
</evidence>
<reference evidence="1 2" key="1">
    <citation type="journal article" date="2013" name="PLoS ONE">
        <title>Genome-Wide Relatedness of Treponema pedis, from Gingiva and Necrotic Skin Lesions of Pigs, with the Human Oral Pathogen Treponema denticola.</title>
        <authorList>
            <person name="Svartstrom O."/>
            <person name="Mushtaq M."/>
            <person name="Pringle M."/>
            <person name="Segerman B."/>
        </authorList>
    </citation>
    <scope>NUCLEOTIDE SEQUENCE [LARGE SCALE GENOMIC DNA]</scope>
    <source>
        <strain evidence="1">T A4</strain>
    </source>
</reference>
<dbReference type="Proteomes" id="UP000015620">
    <property type="component" value="Chromosome"/>
</dbReference>
<dbReference type="AlphaFoldDB" id="S6A0U5"/>
<evidence type="ECO:0000313" key="1">
    <source>
        <dbReference type="EMBL" id="AGT44373.1"/>
    </source>
</evidence>
<dbReference type="HOGENOM" id="CLU_2157247_0_0_12"/>
<sequence length="99" mass="11447">MNAQKGFIKTAEQPIKGLSAEQKAKLNRKGNEFFNKKDIQAAERIFMTTGYSDGLTRIGDYYVLNNEKIKALKFYRLAHNKNKENMLLDEFAAIIRLFI</sequence>
<proteinExistence type="predicted"/>
<protein>
    <recommendedName>
        <fullName evidence="3">Beta-lactamase</fullName>
    </recommendedName>
</protein>
<name>S6A0U5_9SPIR</name>
<accession>S6A0U5</accession>
<dbReference type="OrthoDB" id="342681at2"/>
<keyword evidence="2" id="KW-1185">Reference proteome</keyword>
<dbReference type="PATRIC" id="fig|1291379.3.peg.1872"/>
<dbReference type="EMBL" id="CP004120">
    <property type="protein sequence ID" value="AGT44373.1"/>
    <property type="molecule type" value="Genomic_DNA"/>
</dbReference>
<evidence type="ECO:0000313" key="2">
    <source>
        <dbReference type="Proteomes" id="UP000015620"/>
    </source>
</evidence>
<dbReference type="RefSeq" id="WP_020965671.1">
    <property type="nucleotide sequence ID" value="NC_022097.1"/>
</dbReference>
<dbReference type="GeneID" id="301090390"/>
<dbReference type="STRING" id="1291379.TPE_1899"/>